<dbReference type="AlphaFoldDB" id="A0A5N3PH56"/>
<keyword evidence="2" id="KW-1185">Reference proteome</keyword>
<protein>
    <submittedName>
        <fullName evidence="1">Uncharacterized protein</fullName>
    </submittedName>
</protein>
<reference evidence="1 2" key="1">
    <citation type="journal article" date="2019" name="Microorganisms">
        <title>Genome Insights into the Novel Species Microvirga brassicacearum, a Rapeseed Endophyte with Biotechnological Potential.</title>
        <authorList>
            <person name="Jimenez-Gomez A."/>
            <person name="Saati-Santamaria Z."/>
            <person name="Igual J.M."/>
            <person name="Rivas R."/>
            <person name="Mateos P.F."/>
            <person name="Garcia-Fraile P."/>
        </authorList>
    </citation>
    <scope>NUCLEOTIDE SEQUENCE [LARGE SCALE GENOMIC DNA]</scope>
    <source>
        <strain evidence="1 2">CDVBN77</strain>
    </source>
</reference>
<accession>A0A5N3PH56</accession>
<dbReference type="EMBL" id="VCMV01000003">
    <property type="protein sequence ID" value="KAB0269057.1"/>
    <property type="molecule type" value="Genomic_DNA"/>
</dbReference>
<organism evidence="1 2">
    <name type="scientific">Microvirga brassicacearum</name>
    <dbReference type="NCBI Taxonomy" id="2580413"/>
    <lineage>
        <taxon>Bacteria</taxon>
        <taxon>Pseudomonadati</taxon>
        <taxon>Pseudomonadota</taxon>
        <taxon>Alphaproteobacteria</taxon>
        <taxon>Hyphomicrobiales</taxon>
        <taxon>Methylobacteriaceae</taxon>
        <taxon>Microvirga</taxon>
    </lineage>
</organism>
<sequence>MAIDWGVILDLKETDPCAGLRQLRIVRLEMASTGTVQKISFRDRETWFSPGDGKILDNIEREFEAACAAKEGRALHFAITLGPGPRCGCR</sequence>
<name>A0A5N3PH56_9HYPH</name>
<gene>
    <name evidence="1" type="ORF">FEZ63_02820</name>
</gene>
<proteinExistence type="predicted"/>
<evidence type="ECO:0000313" key="1">
    <source>
        <dbReference type="EMBL" id="KAB0269057.1"/>
    </source>
</evidence>
<comment type="caution">
    <text evidence="1">The sequence shown here is derived from an EMBL/GenBank/DDBJ whole genome shotgun (WGS) entry which is preliminary data.</text>
</comment>
<dbReference type="RefSeq" id="WP_150942114.1">
    <property type="nucleotide sequence ID" value="NZ_VCMV01000003.1"/>
</dbReference>
<dbReference type="OrthoDB" id="8454511at2"/>
<dbReference type="Proteomes" id="UP000325684">
    <property type="component" value="Unassembled WGS sequence"/>
</dbReference>
<evidence type="ECO:0000313" key="2">
    <source>
        <dbReference type="Proteomes" id="UP000325684"/>
    </source>
</evidence>